<dbReference type="PROSITE" id="PS51084">
    <property type="entry name" value="HIT_2"/>
    <property type="match status" value="1"/>
</dbReference>
<dbReference type="PANTHER" id="PTHR42997:SF1">
    <property type="entry name" value="AP-4-A PHOSPHORYLASE"/>
    <property type="match status" value="1"/>
</dbReference>
<dbReference type="EMBL" id="BCNO01000001">
    <property type="protein sequence ID" value="GAQ95066.1"/>
    <property type="molecule type" value="Genomic_DNA"/>
</dbReference>
<sequence>MKVLWAPWRIEYILGQKEKGCIFCDKPKEDRDRDNLILYRGKLSFIIMNKYPYSSGHLMVVPYRHVHSLEELNKEELTECMVLTVKCLKCLKKVMHPDGFNVGLNIGVVASASIDEHLHWHIVPRWAGDVGFMTILDDIRVVPEHILATYDKLYPCFKEEE</sequence>
<dbReference type="InterPro" id="IPR011146">
    <property type="entry name" value="HIT-like"/>
</dbReference>
<reference evidence="7" key="1">
    <citation type="submission" date="2016-01" db="EMBL/GenBank/DDBJ databases">
        <title>Draft genome sequence of Thermodesulfovibrio aggregans strain TGE-P1.</title>
        <authorList>
            <person name="Sekiguchi Y."/>
            <person name="Ohashi A."/>
            <person name="Matsuura N."/>
            <person name="Tourlousse M.D."/>
        </authorList>
    </citation>
    <scope>NUCLEOTIDE SEQUENCE [LARGE SCALE GENOMIC DNA]</scope>
    <source>
        <strain evidence="7">TGE-P1</strain>
    </source>
</reference>
<evidence type="ECO:0000256" key="1">
    <source>
        <dbReference type="ARBA" id="ARBA00022741"/>
    </source>
</evidence>
<evidence type="ECO:0000256" key="3">
    <source>
        <dbReference type="PIRSR" id="PIRSR639383-2"/>
    </source>
</evidence>
<proteinExistence type="predicted"/>
<dbReference type="InterPro" id="IPR036265">
    <property type="entry name" value="HIT-like_sf"/>
</dbReference>
<feature type="active site" description="Tele-AMP-histidine intermediate" evidence="2">
    <location>
        <position position="119"/>
    </location>
</feature>
<dbReference type="GO" id="GO:0000166">
    <property type="term" value="F:nucleotide binding"/>
    <property type="evidence" value="ECO:0007669"/>
    <property type="project" value="UniProtKB-KW"/>
</dbReference>
<dbReference type="Proteomes" id="UP000054976">
    <property type="component" value="Unassembled WGS sequence"/>
</dbReference>
<dbReference type="OrthoDB" id="9784774at2"/>
<organism evidence="6 7">
    <name type="scientific">Thermodesulfovibrio aggregans</name>
    <dbReference type="NCBI Taxonomy" id="86166"/>
    <lineage>
        <taxon>Bacteria</taxon>
        <taxon>Pseudomonadati</taxon>
        <taxon>Nitrospirota</taxon>
        <taxon>Thermodesulfovibrionia</taxon>
        <taxon>Thermodesulfovibrionales</taxon>
        <taxon>Thermodesulfovibrionaceae</taxon>
        <taxon>Thermodesulfovibrio</taxon>
    </lineage>
</organism>
<dbReference type="PANTHER" id="PTHR42997">
    <property type="entry name" value="HIT FAMILY HYDROLASE"/>
    <property type="match status" value="1"/>
</dbReference>
<name>A0A0U9HTF1_9BACT</name>
<evidence type="ECO:0000256" key="4">
    <source>
        <dbReference type="PROSITE-ProRule" id="PRU00464"/>
    </source>
</evidence>
<keyword evidence="1" id="KW-0547">Nucleotide-binding</keyword>
<dbReference type="InterPro" id="IPR052908">
    <property type="entry name" value="AP-4-A_phosphorylase"/>
</dbReference>
<evidence type="ECO:0000313" key="6">
    <source>
        <dbReference type="EMBL" id="GAQ95066.1"/>
    </source>
</evidence>
<accession>A0A0U9HTF1</accession>
<protein>
    <submittedName>
        <fullName evidence="6">Diadenosine tetraphosphate (Ap4A) hydrolase</fullName>
    </submittedName>
</protein>
<gene>
    <name evidence="6" type="ORF">TAGGR_11266</name>
</gene>
<dbReference type="RefSeq" id="WP_059176464.1">
    <property type="nucleotide sequence ID" value="NZ_BCNO01000001.1"/>
</dbReference>
<comment type="caution">
    <text evidence="6">The sequence shown here is derived from an EMBL/GenBank/DDBJ whole genome shotgun (WGS) entry which is preliminary data.</text>
</comment>
<dbReference type="GO" id="GO:0016787">
    <property type="term" value="F:hydrolase activity"/>
    <property type="evidence" value="ECO:0007669"/>
    <property type="project" value="UniProtKB-KW"/>
</dbReference>
<evidence type="ECO:0000259" key="5">
    <source>
        <dbReference type="PROSITE" id="PS51084"/>
    </source>
</evidence>
<keyword evidence="7" id="KW-1185">Reference proteome</keyword>
<feature type="binding site" evidence="3">
    <location>
        <position position="49"/>
    </location>
    <ligand>
        <name>substrate</name>
    </ligand>
</feature>
<dbReference type="Pfam" id="PF01230">
    <property type="entry name" value="HIT"/>
    <property type="match status" value="1"/>
</dbReference>
<dbReference type="CDD" id="cd01275">
    <property type="entry name" value="FHIT"/>
    <property type="match status" value="1"/>
</dbReference>
<evidence type="ECO:0000313" key="7">
    <source>
        <dbReference type="Proteomes" id="UP000054976"/>
    </source>
</evidence>
<dbReference type="AlphaFoldDB" id="A0A0U9HTF1"/>
<dbReference type="SUPFAM" id="SSF54197">
    <property type="entry name" value="HIT-like"/>
    <property type="match status" value="1"/>
</dbReference>
<keyword evidence="6" id="KW-0378">Hydrolase</keyword>
<dbReference type="InterPro" id="IPR039383">
    <property type="entry name" value="FHIT"/>
</dbReference>
<dbReference type="Gene3D" id="3.30.428.10">
    <property type="entry name" value="HIT-like"/>
    <property type="match status" value="1"/>
</dbReference>
<feature type="domain" description="HIT" evidence="5">
    <location>
        <begin position="22"/>
        <end position="132"/>
    </location>
</feature>
<feature type="short sequence motif" description="Histidine triad motif" evidence="4">
    <location>
        <begin position="117"/>
        <end position="121"/>
    </location>
</feature>
<evidence type="ECO:0000256" key="2">
    <source>
        <dbReference type="PIRSR" id="PIRSR639383-1"/>
    </source>
</evidence>
<feature type="binding site" evidence="3">
    <location>
        <position position="121"/>
    </location>
    <ligand>
        <name>substrate</name>
    </ligand>
</feature>
<dbReference type="STRING" id="86166.TAGGR_11266"/>